<comment type="caution">
    <text evidence="3">The sequence shown here is derived from an EMBL/GenBank/DDBJ whole genome shotgun (WGS) entry which is preliminary data.</text>
</comment>
<dbReference type="GO" id="GO:0005634">
    <property type="term" value="C:nucleus"/>
    <property type="evidence" value="ECO:0007669"/>
    <property type="project" value="TreeGrafter"/>
</dbReference>
<feature type="compositionally biased region" description="Basic residues" evidence="1">
    <location>
        <begin position="1"/>
        <end position="10"/>
    </location>
</feature>
<keyword evidence="4" id="KW-1185">Reference proteome</keyword>
<name>A0AAJ0G8E2_9PEZI</name>
<evidence type="ECO:0000313" key="3">
    <source>
        <dbReference type="EMBL" id="KAK3047908.1"/>
    </source>
</evidence>
<feature type="region of interest" description="Disordered" evidence="1">
    <location>
        <begin position="292"/>
        <end position="331"/>
    </location>
</feature>
<protein>
    <recommendedName>
        <fullName evidence="2">MAGE domain-containing protein</fullName>
    </recommendedName>
</protein>
<accession>A0AAJ0G8E2</accession>
<dbReference type="InterPro" id="IPR002190">
    <property type="entry name" value="MHD_dom"/>
</dbReference>
<dbReference type="PANTHER" id="PTHR11736">
    <property type="entry name" value="MELANOMA-ASSOCIATED ANTIGEN MAGE ANTIGEN"/>
    <property type="match status" value="1"/>
</dbReference>
<feature type="compositionally biased region" description="Basic and acidic residues" evidence="1">
    <location>
        <begin position="302"/>
        <end position="318"/>
    </location>
</feature>
<dbReference type="Proteomes" id="UP001271007">
    <property type="component" value="Unassembled WGS sequence"/>
</dbReference>
<reference evidence="3" key="1">
    <citation type="submission" date="2023-04" db="EMBL/GenBank/DDBJ databases">
        <title>Black Yeasts Isolated from many extreme environments.</title>
        <authorList>
            <person name="Coleine C."/>
            <person name="Stajich J.E."/>
            <person name="Selbmann L."/>
        </authorList>
    </citation>
    <scope>NUCLEOTIDE SEQUENCE</scope>
    <source>
        <strain evidence="3">CCFEE 5312</strain>
    </source>
</reference>
<dbReference type="PANTHER" id="PTHR11736:SF14">
    <property type="entry name" value="NSE3 HOMOLOG, SMC5-SMC6 COMPLEX COMPONENT"/>
    <property type="match status" value="1"/>
</dbReference>
<dbReference type="SMART" id="SM01373">
    <property type="entry name" value="MAGE"/>
    <property type="match status" value="1"/>
</dbReference>
<dbReference type="AlphaFoldDB" id="A0AAJ0G8E2"/>
<evidence type="ECO:0000313" key="4">
    <source>
        <dbReference type="Proteomes" id="UP001271007"/>
    </source>
</evidence>
<feature type="domain" description="MAGE" evidence="2">
    <location>
        <begin position="67"/>
        <end position="271"/>
    </location>
</feature>
<dbReference type="GO" id="GO:0006281">
    <property type="term" value="P:DNA repair"/>
    <property type="evidence" value="ECO:0007669"/>
    <property type="project" value="TreeGrafter"/>
</dbReference>
<gene>
    <name evidence="3" type="ORF">LTR09_010733</name>
</gene>
<evidence type="ECO:0000259" key="2">
    <source>
        <dbReference type="SMART" id="SM01373"/>
    </source>
</evidence>
<feature type="compositionally biased region" description="Acidic residues" evidence="1">
    <location>
        <begin position="319"/>
        <end position="331"/>
    </location>
</feature>
<dbReference type="InterPro" id="IPR041899">
    <property type="entry name" value="MAGE_WH2"/>
</dbReference>
<dbReference type="Gene3D" id="1.10.10.1210">
    <property type="entry name" value="MAGE homology domain, winged helix WH2 motif"/>
    <property type="match status" value="1"/>
</dbReference>
<dbReference type="Pfam" id="PF01454">
    <property type="entry name" value="MAGE"/>
    <property type="match status" value="1"/>
</dbReference>
<evidence type="ECO:0000256" key="1">
    <source>
        <dbReference type="SAM" id="MobiDB-lite"/>
    </source>
</evidence>
<organism evidence="3 4">
    <name type="scientific">Extremus antarcticus</name>
    <dbReference type="NCBI Taxonomy" id="702011"/>
    <lineage>
        <taxon>Eukaryota</taxon>
        <taxon>Fungi</taxon>
        <taxon>Dikarya</taxon>
        <taxon>Ascomycota</taxon>
        <taxon>Pezizomycotina</taxon>
        <taxon>Dothideomycetes</taxon>
        <taxon>Dothideomycetidae</taxon>
        <taxon>Mycosphaerellales</taxon>
        <taxon>Extremaceae</taxon>
        <taxon>Extremus</taxon>
    </lineage>
</organism>
<feature type="region of interest" description="Disordered" evidence="1">
    <location>
        <begin position="1"/>
        <end position="61"/>
    </location>
</feature>
<dbReference type="Gene3D" id="1.10.10.1200">
    <property type="entry name" value="MAGE homology domain, winged helix WH1 motif"/>
    <property type="match status" value="1"/>
</dbReference>
<dbReference type="EMBL" id="JAWDJX010000055">
    <property type="protein sequence ID" value="KAK3047908.1"/>
    <property type="molecule type" value="Genomic_DNA"/>
</dbReference>
<proteinExistence type="predicted"/>
<sequence length="331" mass="36747">MPQLGRPRKRRAEEAPPSDPESPASSPEPPTQRRRVTPPEEDAYASDAARNGPNNTRDNEDQMTKNLVRMALACEYTRRPIRRGDISEKVLGNGSGAKIFKTVFNNAQHSLRTVFGMEMVELPSKEKITLQQKRAAQKSQAAQANKAPQTWVLTSIIPARIRGADPGILPPIAAPTAGEEAKYTSIYTLLTSLILLSGGLLPDAKMERYLRRLGLEDATPVDGSEKTEKLMKRMEKDGYVVKVKENAGNGEEDVYWVVGPRAKVEVGEKGVEGLAKSVYNVEEGDEELERRIKRSLGIGEGVPKKGVEQEKRKRGREEREDEEESGEEDDE</sequence>
<dbReference type="InterPro" id="IPR041898">
    <property type="entry name" value="MAGE_WH1"/>
</dbReference>
<dbReference type="InterPro" id="IPR037445">
    <property type="entry name" value="MAGE"/>
</dbReference>